<dbReference type="RefSeq" id="WP_338399345.1">
    <property type="nucleotide sequence ID" value="NZ_AP025298.1"/>
</dbReference>
<evidence type="ECO:0000256" key="6">
    <source>
        <dbReference type="ARBA" id="ARBA00023136"/>
    </source>
</evidence>
<dbReference type="Pfam" id="PF13715">
    <property type="entry name" value="CarbopepD_reg_2"/>
    <property type="match status" value="1"/>
</dbReference>
<dbReference type="InterPro" id="IPR023996">
    <property type="entry name" value="TonB-dep_OMP_SusC/RagA"/>
</dbReference>
<evidence type="ECO:0000256" key="1">
    <source>
        <dbReference type="ARBA" id="ARBA00004571"/>
    </source>
</evidence>
<organism evidence="10 11">
    <name type="scientific">Persicobacter psychrovividus</name>
    <dbReference type="NCBI Taxonomy" id="387638"/>
    <lineage>
        <taxon>Bacteria</taxon>
        <taxon>Pseudomonadati</taxon>
        <taxon>Bacteroidota</taxon>
        <taxon>Cytophagia</taxon>
        <taxon>Cytophagales</taxon>
        <taxon>Persicobacteraceae</taxon>
        <taxon>Persicobacter</taxon>
    </lineage>
</organism>
<sequence>MRNIKLLLSVLGLLGLINPLLAQQQVKGRVVDPKGAPIIGVNVFIVGTNNGTFSDLEGAFTLPNVNKTDTISFSFVGYNSKSFPVGNQTFFDVVLKEDIEELQEVVVVGFGEQKKENVTGSIEIMKADQIESRPVSSATQALQGNLPGLVATQSSGQPGADGMSISIRGASSMTDTDPLVIVDGMPSTLSNVNPQDIASITVLKDASATAIYGARAAGGVILVTTKRGTDGKVNITYSGYGGVQTRANKIQLVDAVGFMEMRNEALQNDGLAPMYPEADINKYRSGELTGTDWQNAIFSDFAAQQQHTLSISGGNESVKYYSSLSYLDQDGLTAGTNFNRFNLRLNVDGKVNERLKTHLRTHIARSVRTQPTRGIQQSIYNANSLSPMDPIRHENGQWNYGRNGNPVRWLEEGGDNISNWNYTQVVAGAEYQIASGLTAHFDYNFDYTHDYAQAYRNKHIYYNSSGMEQISEPNYLSDYNSNKLYSGIQTRIQYEKHLEDHYLKAMVGFSRESEVYNQNSVGRYNFLNDGLKIIDAGSGDTQDWRSAGTAYQWAIQSTYARLNYAFKDRYLFEGNVRVDGSSRFGENNRYGVFPSFSLGWRINEEAFIKDNFSNVNNLKLRGSWGQVGNQNIGLNEWAATLSVYNTVINNQGVPVAYYNQPPNPNIQWETKETANLGLEFDLWNNLLGGTVDVFQNTTRDILMTVPVPDQSGYDAPRTNAGVVASYGWEISLRHQHKIGQLGYRVNLNMSDARNEVKDLKGTGPWIDGHTITDVGYAMNSWYGFKSDGLYQSDEEARANEAHWNLSNEKLRAGDIKIVDINNDGQIDGDDRVVLGDPTPRYVYGANFGFNYKGWDLNLMFQGVLKRDVVLYSEGAMAFFQQATPHVWMQENAYPKTNNYPLLREDYFINDPGSRLSNFWVQDGSYLRLKNLSVGYTFDSEKIKKLGLNNLRIYTSVDNLWTLSNLMLPGIDPEVYNGGRGDMYPQVRTATLGINVSF</sequence>
<evidence type="ECO:0000256" key="8">
    <source>
        <dbReference type="SAM" id="SignalP"/>
    </source>
</evidence>
<dbReference type="EMBL" id="AP025298">
    <property type="protein sequence ID" value="BDD02178.1"/>
    <property type="molecule type" value="Genomic_DNA"/>
</dbReference>
<dbReference type="PANTHER" id="PTHR30069">
    <property type="entry name" value="TONB-DEPENDENT OUTER MEMBRANE RECEPTOR"/>
    <property type="match status" value="1"/>
</dbReference>
<keyword evidence="6" id="KW-0472">Membrane</keyword>
<dbReference type="Pfam" id="PF07715">
    <property type="entry name" value="Plug"/>
    <property type="match status" value="1"/>
</dbReference>
<accession>A0ABM7VMD0</accession>
<feature type="chain" id="PRO_5046064396" evidence="8">
    <location>
        <begin position="23"/>
        <end position="997"/>
    </location>
</feature>
<dbReference type="InterPro" id="IPR008969">
    <property type="entry name" value="CarboxyPept-like_regulatory"/>
</dbReference>
<reference evidence="10 11" key="1">
    <citation type="submission" date="2021-12" db="EMBL/GenBank/DDBJ databases">
        <title>Genome sequencing of bacteria with rrn-lacking chromosome and rrn-plasmid.</title>
        <authorList>
            <person name="Anda M."/>
            <person name="Iwasaki W."/>
        </authorList>
    </citation>
    <scope>NUCLEOTIDE SEQUENCE [LARGE SCALE GENOMIC DNA]</scope>
    <source>
        <strain evidence="10 11">NBRC 101262</strain>
        <plasmid evidence="10 11">pPP6</plasmid>
    </source>
</reference>
<dbReference type="Gene3D" id="2.40.170.20">
    <property type="entry name" value="TonB-dependent receptor, beta-barrel domain"/>
    <property type="match status" value="1"/>
</dbReference>
<protein>
    <submittedName>
        <fullName evidence="10">SusC/RagA family TonB-linked outer membrane protein</fullName>
    </submittedName>
</protein>
<evidence type="ECO:0000313" key="11">
    <source>
        <dbReference type="Proteomes" id="UP001354989"/>
    </source>
</evidence>
<evidence type="ECO:0000256" key="4">
    <source>
        <dbReference type="ARBA" id="ARBA00022692"/>
    </source>
</evidence>
<keyword evidence="7" id="KW-0998">Cell outer membrane</keyword>
<evidence type="ECO:0000259" key="9">
    <source>
        <dbReference type="Pfam" id="PF07715"/>
    </source>
</evidence>
<keyword evidence="4" id="KW-0812">Transmembrane</keyword>
<evidence type="ECO:0000256" key="5">
    <source>
        <dbReference type="ARBA" id="ARBA00022729"/>
    </source>
</evidence>
<keyword evidence="11" id="KW-1185">Reference proteome</keyword>
<gene>
    <name evidence="10" type="ORF">PEPS_44580</name>
</gene>
<feature type="domain" description="TonB-dependent receptor plug" evidence="9">
    <location>
        <begin position="115"/>
        <end position="220"/>
    </location>
</feature>
<keyword evidence="2" id="KW-0813">Transport</keyword>
<dbReference type="Proteomes" id="UP001354989">
    <property type="component" value="Plasmid pPP6"/>
</dbReference>
<dbReference type="SUPFAM" id="SSF56935">
    <property type="entry name" value="Porins"/>
    <property type="match status" value="1"/>
</dbReference>
<dbReference type="Gene3D" id="2.60.40.1120">
    <property type="entry name" value="Carboxypeptidase-like, regulatory domain"/>
    <property type="match status" value="1"/>
</dbReference>
<dbReference type="InterPro" id="IPR023997">
    <property type="entry name" value="TonB-dep_OMP_SusC/RagA_CS"/>
</dbReference>
<dbReference type="NCBIfam" id="TIGR04057">
    <property type="entry name" value="SusC_RagA_signa"/>
    <property type="match status" value="1"/>
</dbReference>
<dbReference type="InterPro" id="IPR036942">
    <property type="entry name" value="Beta-barrel_TonB_sf"/>
</dbReference>
<keyword evidence="5 8" id="KW-0732">Signal</keyword>
<evidence type="ECO:0000256" key="7">
    <source>
        <dbReference type="ARBA" id="ARBA00023237"/>
    </source>
</evidence>
<dbReference type="PANTHER" id="PTHR30069:SF29">
    <property type="entry name" value="HEMOGLOBIN AND HEMOGLOBIN-HAPTOGLOBIN-BINDING PROTEIN 1-RELATED"/>
    <property type="match status" value="1"/>
</dbReference>
<geneLocation type="plasmid" evidence="10 11">
    <name>pPP6</name>
</geneLocation>
<dbReference type="NCBIfam" id="TIGR04056">
    <property type="entry name" value="OMP_RagA_SusC"/>
    <property type="match status" value="1"/>
</dbReference>
<dbReference type="Gene3D" id="2.170.130.10">
    <property type="entry name" value="TonB-dependent receptor, plug domain"/>
    <property type="match status" value="1"/>
</dbReference>
<dbReference type="InterPro" id="IPR037066">
    <property type="entry name" value="Plug_dom_sf"/>
</dbReference>
<keyword evidence="3" id="KW-1134">Transmembrane beta strand</keyword>
<feature type="signal peptide" evidence="8">
    <location>
        <begin position="1"/>
        <end position="22"/>
    </location>
</feature>
<comment type="subcellular location">
    <subcellularLocation>
        <location evidence="1">Cell outer membrane</location>
        <topology evidence="1">Multi-pass membrane protein</topology>
    </subcellularLocation>
</comment>
<proteinExistence type="predicted"/>
<evidence type="ECO:0000313" key="10">
    <source>
        <dbReference type="EMBL" id="BDD02178.1"/>
    </source>
</evidence>
<evidence type="ECO:0000256" key="3">
    <source>
        <dbReference type="ARBA" id="ARBA00022452"/>
    </source>
</evidence>
<name>A0ABM7VMD0_9BACT</name>
<dbReference type="SUPFAM" id="SSF49464">
    <property type="entry name" value="Carboxypeptidase regulatory domain-like"/>
    <property type="match status" value="1"/>
</dbReference>
<evidence type="ECO:0000256" key="2">
    <source>
        <dbReference type="ARBA" id="ARBA00022448"/>
    </source>
</evidence>
<keyword evidence="10" id="KW-0614">Plasmid</keyword>
<dbReference type="InterPro" id="IPR039426">
    <property type="entry name" value="TonB-dep_rcpt-like"/>
</dbReference>
<dbReference type="InterPro" id="IPR012910">
    <property type="entry name" value="Plug_dom"/>
</dbReference>